<feature type="modified residue" description="3-oxoalanine (Ser)" evidence="2">
    <location>
        <position position="98"/>
    </location>
</feature>
<dbReference type="InterPro" id="IPR000917">
    <property type="entry name" value="Sulfatase_N"/>
</dbReference>
<dbReference type="InterPro" id="IPR017850">
    <property type="entry name" value="Alkaline_phosphatase_core_sf"/>
</dbReference>
<sequence>MSDRRNLSRREFIRMVGASGPGLALFGACGSAERGGRGSAGREPAEEDEMNVILIIVDSLRKDHVGAYGNRWILTPNMDALAADSLRFDRAYPESLPSIPARRAIHTGLRTWPFRDWHRASRQDVNLYGWQPVPEDQTTLAEILHAAGYSTMLVTDTLHQFRPGYNFHRGFDVFHFVRGQERDLYRPASLCPEGALRKVLLGGPKREHATRIMRQYLANTRGRRREEDWFAPRVFLKAMEFLDSAREAQPFFLLVDAYDPHEPWDPPAHYVRLYDEEYRGLEPQIASSGDSGWLEERQLKRMRALYAAEVTMVDRWLGNFLDRTQELGLLEETLVILLSDHGHAFGEHGIAGKVPSALYPELLDIPLLLRHPEGRGAGRSTGYPASTHDVAPTILGNVGLDPPSPMDGTDLTPLLEGDRPGQERPHLTAGYHDHAWARDGEYALIVRRDGSEPRLFDLREDPDQRRDVAPERPEIVERMFEEYILSDAGGPLPAY</sequence>
<dbReference type="PANTHER" id="PTHR42693:SF33">
    <property type="entry name" value="ARYLSULFATASE"/>
    <property type="match status" value="1"/>
</dbReference>
<gene>
    <name evidence="4" type="ORF">RxyAA322_05460</name>
</gene>
<dbReference type="GO" id="GO:0004065">
    <property type="term" value="F:arylsulfatase activity"/>
    <property type="evidence" value="ECO:0007669"/>
    <property type="project" value="TreeGrafter"/>
</dbReference>
<dbReference type="PROSITE" id="PS51318">
    <property type="entry name" value="TAT"/>
    <property type="match status" value="1"/>
</dbReference>
<dbReference type="AlphaFoldDB" id="A0A510HFF5"/>
<dbReference type="Pfam" id="PF00884">
    <property type="entry name" value="Sulfatase"/>
    <property type="match status" value="1"/>
</dbReference>
<feature type="domain" description="Sulfatase N-terminal" evidence="3">
    <location>
        <begin position="51"/>
        <end position="399"/>
    </location>
</feature>
<name>A0A510HFF5_9ACTN</name>
<dbReference type="PANTHER" id="PTHR42693">
    <property type="entry name" value="ARYLSULFATASE FAMILY MEMBER"/>
    <property type="match status" value="1"/>
</dbReference>
<dbReference type="InterPro" id="IPR006311">
    <property type="entry name" value="TAT_signal"/>
</dbReference>
<dbReference type="RefSeq" id="WP_244299837.1">
    <property type="nucleotide sequence ID" value="NZ_AP019791.1"/>
</dbReference>
<protein>
    <submittedName>
        <fullName evidence="4">Sulfatase</fullName>
    </submittedName>
</protein>
<dbReference type="Gene3D" id="3.40.720.10">
    <property type="entry name" value="Alkaline Phosphatase, subunit A"/>
    <property type="match status" value="1"/>
</dbReference>
<dbReference type="EMBL" id="AP019791">
    <property type="protein sequence ID" value="BBL78692.1"/>
    <property type="molecule type" value="Genomic_DNA"/>
</dbReference>
<evidence type="ECO:0000313" key="4">
    <source>
        <dbReference type="EMBL" id="BBL78692.1"/>
    </source>
</evidence>
<comment type="similarity">
    <text evidence="1">Belongs to the sulfatase family.</text>
</comment>
<evidence type="ECO:0000259" key="3">
    <source>
        <dbReference type="Pfam" id="PF00884"/>
    </source>
</evidence>
<evidence type="ECO:0000256" key="2">
    <source>
        <dbReference type="PIRSR" id="PIRSR600917-52"/>
    </source>
</evidence>
<dbReference type="CDD" id="cd16148">
    <property type="entry name" value="sulfatase_like"/>
    <property type="match status" value="1"/>
</dbReference>
<comment type="PTM">
    <text evidence="2">The conversion to 3-oxoalanine (also known as C-formylglycine, FGly), of a serine or cysteine residue in prokaryotes and of a cysteine residue in eukaryotes, is critical for catalytic activity.</text>
</comment>
<proteinExistence type="inferred from homology"/>
<evidence type="ECO:0000313" key="5">
    <source>
        <dbReference type="Proteomes" id="UP000318065"/>
    </source>
</evidence>
<evidence type="ECO:0000256" key="1">
    <source>
        <dbReference type="ARBA" id="ARBA00008779"/>
    </source>
</evidence>
<organism evidence="4 5">
    <name type="scientific">Rubrobacter xylanophilus</name>
    <dbReference type="NCBI Taxonomy" id="49319"/>
    <lineage>
        <taxon>Bacteria</taxon>
        <taxon>Bacillati</taxon>
        <taxon>Actinomycetota</taxon>
        <taxon>Rubrobacteria</taxon>
        <taxon>Rubrobacterales</taxon>
        <taxon>Rubrobacteraceae</taxon>
        <taxon>Rubrobacter</taxon>
    </lineage>
</organism>
<reference evidence="4" key="1">
    <citation type="journal article" date="2019" name="Microbiol. Resour. Announc.">
        <title>Complete Genome Sequence of Rubrobacter xylanophilus Strain AA3-22, Isolated from Arima Onsen in Japan.</title>
        <authorList>
            <person name="Tomariguchi N."/>
            <person name="Miyazaki K."/>
        </authorList>
    </citation>
    <scope>NUCLEOTIDE SEQUENCE [LARGE SCALE GENOMIC DNA]</scope>
    <source>
        <strain evidence="4">AA3-22</strain>
    </source>
</reference>
<dbReference type="Proteomes" id="UP000318065">
    <property type="component" value="Chromosome"/>
</dbReference>
<dbReference type="InterPro" id="IPR050738">
    <property type="entry name" value="Sulfatase"/>
</dbReference>
<dbReference type="SUPFAM" id="SSF53649">
    <property type="entry name" value="Alkaline phosphatase-like"/>
    <property type="match status" value="1"/>
</dbReference>
<accession>A0A510HFF5</accession>
<keyword evidence="5" id="KW-1185">Reference proteome</keyword>
<dbReference type="PROSITE" id="PS51257">
    <property type="entry name" value="PROKAR_LIPOPROTEIN"/>
    <property type="match status" value="1"/>
</dbReference>